<proteinExistence type="predicted"/>
<sequence length="465" mass="49550">MAWYSSSSSTNRYAVSYDPRPYYDDDDEYDDVKPSVVEHWRRDVSYGGPRVEEEDVKPAKKQPSGGGVGGRRVHDGGDNDGTALSWPVPEQFRSTLRTPESLASLRTRYGIPDGFGLLLAGASQAACDPSRGGSGRAAAAVPICVYAQAFCAGMRLPLHPFVSGALAHYGIAPSQLAPNGWRVLSAFAVLCHFRGAGAPSLPVFRHFFALSPLPKGKGWYSFRGRETVPALFAGLPTSNKAWKEEFLLVSPPPGAPWRCPVRWAVPSKEAMSDPVLTEAEAAVARRLAQGHGVVDLKTYLSESNLVAAKISRAPACLGAGTEASSRGQPEPASKKRKAPAAAASACGGTSSSSGGVLRSELEAKERALAQAKGKISKLEQELDKAKKRELAEARQALAFERQLGTHVLKAEGGGKGAGAAKRRRAAQVGIWQRLCFASIYLNVIAGSFQLITTGFRTISMDDIGL</sequence>
<dbReference type="Pfam" id="PF04195">
    <property type="entry name" value="Transposase_28"/>
    <property type="match status" value="1"/>
</dbReference>
<reference evidence="4 5" key="1">
    <citation type="journal article" date="2019" name="Sci. Rep.">
        <title>A high-quality genome of Eragrostis curvula grass provides insights into Poaceae evolution and supports new strategies to enhance forage quality.</title>
        <authorList>
            <person name="Carballo J."/>
            <person name="Santos B.A.C.M."/>
            <person name="Zappacosta D."/>
            <person name="Garbus I."/>
            <person name="Selva J.P."/>
            <person name="Gallo C.A."/>
            <person name="Diaz A."/>
            <person name="Albertini E."/>
            <person name="Caccamo M."/>
            <person name="Echenique V."/>
        </authorList>
    </citation>
    <scope>NUCLEOTIDE SEQUENCE [LARGE SCALE GENOMIC DNA]</scope>
    <source>
        <strain evidence="5">cv. Victoria</strain>
        <tissue evidence="4">Leaf</tissue>
    </source>
</reference>
<gene>
    <name evidence="4" type="ORF">EJB05_56506</name>
</gene>
<feature type="domain" description="Transposase (putative) gypsy type" evidence="3">
    <location>
        <begin position="143"/>
        <end position="211"/>
    </location>
</feature>
<feature type="compositionally biased region" description="Low complexity" evidence="2">
    <location>
        <begin position="339"/>
        <end position="355"/>
    </location>
</feature>
<protein>
    <recommendedName>
        <fullName evidence="3">Transposase (putative) gypsy type domain-containing protein</fullName>
    </recommendedName>
</protein>
<dbReference type="EMBL" id="RWGY01000887">
    <property type="protein sequence ID" value="TVT98187.1"/>
    <property type="molecule type" value="Genomic_DNA"/>
</dbReference>
<feature type="compositionally biased region" description="Polar residues" evidence="2">
    <location>
        <begin position="1"/>
        <end position="13"/>
    </location>
</feature>
<dbReference type="PANTHER" id="PTHR31099:SF47">
    <property type="entry name" value="OS02G0307900 PROTEIN"/>
    <property type="match status" value="1"/>
</dbReference>
<dbReference type="InterPro" id="IPR007321">
    <property type="entry name" value="Transposase_28"/>
</dbReference>
<evidence type="ECO:0000256" key="2">
    <source>
        <dbReference type="SAM" id="MobiDB-lite"/>
    </source>
</evidence>
<accession>A0A5J9SG27</accession>
<dbReference type="PANTHER" id="PTHR31099">
    <property type="entry name" value="OS06G0165300 PROTEIN"/>
    <property type="match status" value="1"/>
</dbReference>
<evidence type="ECO:0000259" key="3">
    <source>
        <dbReference type="Pfam" id="PF04195"/>
    </source>
</evidence>
<dbReference type="Gramene" id="TVT98187">
    <property type="protein sequence ID" value="TVT98187"/>
    <property type="gene ID" value="EJB05_56506"/>
</dbReference>
<evidence type="ECO:0000256" key="1">
    <source>
        <dbReference type="SAM" id="Coils"/>
    </source>
</evidence>
<organism evidence="4 5">
    <name type="scientific">Eragrostis curvula</name>
    <name type="common">weeping love grass</name>
    <dbReference type="NCBI Taxonomy" id="38414"/>
    <lineage>
        <taxon>Eukaryota</taxon>
        <taxon>Viridiplantae</taxon>
        <taxon>Streptophyta</taxon>
        <taxon>Embryophyta</taxon>
        <taxon>Tracheophyta</taxon>
        <taxon>Spermatophyta</taxon>
        <taxon>Magnoliopsida</taxon>
        <taxon>Liliopsida</taxon>
        <taxon>Poales</taxon>
        <taxon>Poaceae</taxon>
        <taxon>PACMAD clade</taxon>
        <taxon>Chloridoideae</taxon>
        <taxon>Eragrostideae</taxon>
        <taxon>Eragrostidinae</taxon>
        <taxon>Eragrostis</taxon>
    </lineage>
</organism>
<feature type="region of interest" description="Disordered" evidence="2">
    <location>
        <begin position="1"/>
        <end position="30"/>
    </location>
</feature>
<keyword evidence="5" id="KW-1185">Reference proteome</keyword>
<feature type="region of interest" description="Disordered" evidence="2">
    <location>
        <begin position="319"/>
        <end position="356"/>
    </location>
</feature>
<feature type="region of interest" description="Disordered" evidence="2">
    <location>
        <begin position="43"/>
        <end position="79"/>
    </location>
</feature>
<evidence type="ECO:0000313" key="5">
    <source>
        <dbReference type="Proteomes" id="UP000324897"/>
    </source>
</evidence>
<dbReference type="AlphaFoldDB" id="A0A5J9SG27"/>
<keyword evidence="1" id="KW-0175">Coiled coil</keyword>
<dbReference type="OrthoDB" id="672227at2759"/>
<feature type="non-terminal residue" evidence="4">
    <location>
        <position position="1"/>
    </location>
</feature>
<dbReference type="Proteomes" id="UP000324897">
    <property type="component" value="Unassembled WGS sequence"/>
</dbReference>
<comment type="caution">
    <text evidence="4">The sequence shown here is derived from an EMBL/GenBank/DDBJ whole genome shotgun (WGS) entry which is preliminary data.</text>
</comment>
<name>A0A5J9SG27_9POAL</name>
<feature type="coiled-coil region" evidence="1">
    <location>
        <begin position="361"/>
        <end position="395"/>
    </location>
</feature>
<evidence type="ECO:0000313" key="4">
    <source>
        <dbReference type="EMBL" id="TVT98187.1"/>
    </source>
</evidence>